<gene>
    <name evidence="2" type="ORF">BJ989_001317</name>
</gene>
<dbReference type="InterPro" id="IPR029058">
    <property type="entry name" value="AB_hydrolase_fold"/>
</dbReference>
<evidence type="ECO:0000313" key="3">
    <source>
        <dbReference type="Proteomes" id="UP000544110"/>
    </source>
</evidence>
<comment type="caution">
    <text evidence="2">The sequence shown here is derived from an EMBL/GenBank/DDBJ whole genome shotgun (WGS) entry which is preliminary data.</text>
</comment>
<dbReference type="InterPro" id="IPR026555">
    <property type="entry name" value="NSL3/Tex30"/>
</dbReference>
<keyword evidence="3" id="KW-1185">Reference proteome</keyword>
<dbReference type="PANTHER" id="PTHR13136:SF11">
    <property type="entry name" value="TESTIS-EXPRESSED PROTEIN 30"/>
    <property type="match status" value="1"/>
</dbReference>
<dbReference type="GO" id="GO:0016787">
    <property type="term" value="F:hydrolase activity"/>
    <property type="evidence" value="ECO:0007669"/>
    <property type="project" value="UniProtKB-KW"/>
</dbReference>
<dbReference type="PANTHER" id="PTHR13136">
    <property type="entry name" value="TESTIS DEVELOPMENT PROTEIN PRTD"/>
    <property type="match status" value="1"/>
</dbReference>
<dbReference type="InterPro" id="IPR022742">
    <property type="entry name" value="Hydrolase_4"/>
</dbReference>
<accession>A0A7Y9RUU0</accession>
<evidence type="ECO:0000259" key="1">
    <source>
        <dbReference type="Pfam" id="PF12146"/>
    </source>
</evidence>
<dbReference type="Gene3D" id="3.40.50.1820">
    <property type="entry name" value="alpha/beta hydrolase"/>
    <property type="match status" value="1"/>
</dbReference>
<reference evidence="2 3" key="1">
    <citation type="submission" date="2020-07" db="EMBL/GenBank/DDBJ databases">
        <title>Sequencing the genomes of 1000 actinobacteria strains.</title>
        <authorList>
            <person name="Klenk H.-P."/>
        </authorList>
    </citation>
    <scope>NUCLEOTIDE SEQUENCE [LARGE SCALE GENOMIC DNA]</scope>
    <source>
        <strain evidence="2 3">DSM 24552</strain>
    </source>
</reference>
<proteinExistence type="predicted"/>
<dbReference type="Proteomes" id="UP000544110">
    <property type="component" value="Unassembled WGS sequence"/>
</dbReference>
<feature type="domain" description="Serine aminopeptidase S33" evidence="1">
    <location>
        <begin position="72"/>
        <end position="137"/>
    </location>
</feature>
<dbReference type="AlphaFoldDB" id="A0A7Y9RUU0"/>
<name>A0A7Y9RUU0_9ACTN</name>
<organism evidence="2 3">
    <name type="scientific">Nocardioides perillae</name>
    <dbReference type="NCBI Taxonomy" id="1119534"/>
    <lineage>
        <taxon>Bacteria</taxon>
        <taxon>Bacillati</taxon>
        <taxon>Actinomycetota</taxon>
        <taxon>Actinomycetes</taxon>
        <taxon>Propionibacteriales</taxon>
        <taxon>Nocardioidaceae</taxon>
        <taxon>Nocardioides</taxon>
    </lineage>
</organism>
<protein>
    <submittedName>
        <fullName evidence="2">Dienelactone hydrolase</fullName>
    </submittedName>
</protein>
<evidence type="ECO:0000313" key="2">
    <source>
        <dbReference type="EMBL" id="NYG55013.1"/>
    </source>
</evidence>
<dbReference type="SUPFAM" id="SSF53474">
    <property type="entry name" value="alpha/beta-Hydrolases"/>
    <property type="match status" value="1"/>
</dbReference>
<keyword evidence="2" id="KW-0378">Hydrolase</keyword>
<sequence length="227" mass="24132">MEMQPRLVDVHRPRDPARAEGVVLVLHGGASRQGRPTVSPTQLSVVRMVPVARRVARAGRGRLAVHRLLNTYRGWDSEHTPVDDARAALRTLTEQYAGRPVALVGHSLGGRAALLAGQADGVASVVALNPWLYPHDDADLTGRRVLFVHGTDDRIAPAAHAESVARRLGRRADVGFVHVPGGKHAMLRQGSVFERAAADFVCATLLGDTVADGPVARVLAGEAVTSA</sequence>
<dbReference type="EMBL" id="JACCAC010000001">
    <property type="protein sequence ID" value="NYG55013.1"/>
    <property type="molecule type" value="Genomic_DNA"/>
</dbReference>
<dbReference type="Pfam" id="PF12146">
    <property type="entry name" value="Hydrolase_4"/>
    <property type="match status" value="1"/>
</dbReference>